<gene>
    <name evidence="2" type="ORF">EXN66_Car015007</name>
</gene>
<name>A0A6G1Q9J4_CHAAH</name>
<keyword evidence="3" id="KW-1185">Reference proteome</keyword>
<reference evidence="3" key="2">
    <citation type="submission" date="2019-02" db="EMBL/GenBank/DDBJ databases">
        <title>Opniocepnalus argus Var Kimnra genome.</title>
        <authorList>
            <person name="Zhou C."/>
            <person name="Xiao S."/>
        </authorList>
    </citation>
    <scope>NUCLEOTIDE SEQUENCE [LARGE SCALE GENOMIC DNA]</scope>
</reference>
<accession>A0A6G1Q9J4</accession>
<dbReference type="AlphaFoldDB" id="A0A6G1Q9J4"/>
<organism evidence="2 3">
    <name type="scientific">Channa argus</name>
    <name type="common">Northern snakehead</name>
    <name type="synonym">Ophicephalus argus</name>
    <dbReference type="NCBI Taxonomy" id="215402"/>
    <lineage>
        <taxon>Eukaryota</taxon>
        <taxon>Metazoa</taxon>
        <taxon>Chordata</taxon>
        <taxon>Craniata</taxon>
        <taxon>Vertebrata</taxon>
        <taxon>Euteleostomi</taxon>
        <taxon>Actinopterygii</taxon>
        <taxon>Neopterygii</taxon>
        <taxon>Teleostei</taxon>
        <taxon>Neoteleostei</taxon>
        <taxon>Acanthomorphata</taxon>
        <taxon>Anabantaria</taxon>
        <taxon>Anabantiformes</taxon>
        <taxon>Channoidei</taxon>
        <taxon>Channidae</taxon>
        <taxon>Channa</taxon>
    </lineage>
</organism>
<dbReference type="EMBL" id="CM015725">
    <property type="protein sequence ID" value="KAF3699320.1"/>
    <property type="molecule type" value="Genomic_DNA"/>
</dbReference>
<protein>
    <submittedName>
        <fullName evidence="2">Uncharacterized protein</fullName>
    </submittedName>
</protein>
<evidence type="ECO:0000313" key="2">
    <source>
        <dbReference type="EMBL" id="KAF3699320.1"/>
    </source>
</evidence>
<dbReference type="Proteomes" id="UP000503349">
    <property type="component" value="Chromosome 14"/>
</dbReference>
<sequence>MDRDRSLSLPAMKHTDSIRSTRLNYIAAASLQSRLCCHSVSRLHLEVPSTEPEPERAQTSELLHSIPDQPRTLIR</sequence>
<reference evidence="2 3" key="1">
    <citation type="submission" date="2019-02" db="EMBL/GenBank/DDBJ databases">
        <title>Opniocepnalus argus genome.</title>
        <authorList>
            <person name="Zhou C."/>
            <person name="Xiao S."/>
        </authorList>
    </citation>
    <scope>NUCLEOTIDE SEQUENCE [LARGE SCALE GENOMIC DNA]</scope>
    <source>
        <strain evidence="2">OARG1902GOOAL</strain>
        <tissue evidence="2">Muscle</tissue>
    </source>
</reference>
<evidence type="ECO:0000256" key="1">
    <source>
        <dbReference type="SAM" id="MobiDB-lite"/>
    </source>
</evidence>
<proteinExistence type="predicted"/>
<feature type="region of interest" description="Disordered" evidence="1">
    <location>
        <begin position="47"/>
        <end position="75"/>
    </location>
</feature>
<evidence type="ECO:0000313" key="3">
    <source>
        <dbReference type="Proteomes" id="UP000503349"/>
    </source>
</evidence>